<evidence type="ECO:0000259" key="4">
    <source>
        <dbReference type="Pfam" id="PF01103"/>
    </source>
</evidence>
<evidence type="ECO:0000256" key="1">
    <source>
        <dbReference type="ARBA" id="ARBA00004370"/>
    </source>
</evidence>
<dbReference type="EMBL" id="JADZGI010000001">
    <property type="protein sequence ID" value="MBH0113436.1"/>
    <property type="molecule type" value="Genomic_DNA"/>
</dbReference>
<evidence type="ECO:0000313" key="5">
    <source>
        <dbReference type="EMBL" id="MBH0113436.1"/>
    </source>
</evidence>
<feature type="signal peptide" evidence="3">
    <location>
        <begin position="1"/>
        <end position="24"/>
    </location>
</feature>
<protein>
    <submittedName>
        <fullName evidence="5">BamA/TamA family outer membrane protein</fullName>
    </submittedName>
</protein>
<keyword evidence="2" id="KW-0472">Membrane</keyword>
<name>A0A931HDJ8_9SPHN</name>
<dbReference type="RefSeq" id="WP_197163650.1">
    <property type="nucleotide sequence ID" value="NZ_JADZGI010000001.1"/>
</dbReference>
<dbReference type="InterPro" id="IPR000184">
    <property type="entry name" value="Bac_surfAg_D15"/>
</dbReference>
<evidence type="ECO:0000313" key="6">
    <source>
        <dbReference type="Proteomes" id="UP000617634"/>
    </source>
</evidence>
<gene>
    <name evidence="5" type="ORF">I5E68_10795</name>
</gene>
<dbReference type="AlphaFoldDB" id="A0A931HDJ8"/>
<keyword evidence="3" id="KW-0732">Signal</keyword>
<proteinExistence type="predicted"/>
<dbReference type="Pfam" id="PF01103">
    <property type="entry name" value="Omp85"/>
    <property type="match status" value="1"/>
</dbReference>
<keyword evidence="6" id="KW-1185">Reference proteome</keyword>
<dbReference type="GO" id="GO:0019867">
    <property type="term" value="C:outer membrane"/>
    <property type="evidence" value="ECO:0007669"/>
    <property type="project" value="InterPro"/>
</dbReference>
<dbReference type="Gene3D" id="2.40.160.50">
    <property type="entry name" value="membrane protein fhac: a member of the omp85/tpsb transporter family"/>
    <property type="match status" value="1"/>
</dbReference>
<accession>A0A931HDJ8</accession>
<organism evidence="5 6">
    <name type="scientific">Novosphingobium aureum</name>
    <dbReference type="NCBI Taxonomy" id="2792964"/>
    <lineage>
        <taxon>Bacteria</taxon>
        <taxon>Pseudomonadati</taxon>
        <taxon>Pseudomonadota</taxon>
        <taxon>Alphaproteobacteria</taxon>
        <taxon>Sphingomonadales</taxon>
        <taxon>Sphingomonadaceae</taxon>
        <taxon>Novosphingobium</taxon>
    </lineage>
</organism>
<feature type="chain" id="PRO_5037542123" evidence="3">
    <location>
        <begin position="25"/>
        <end position="380"/>
    </location>
</feature>
<comment type="caution">
    <text evidence="5">The sequence shown here is derived from an EMBL/GenBank/DDBJ whole genome shotgun (WGS) entry which is preliminary data.</text>
</comment>
<reference evidence="5" key="1">
    <citation type="submission" date="2020-11" db="EMBL/GenBank/DDBJ databases">
        <title>Novosphingobium aureum sp. nov., a marine bacterium isolated from sediment of a salt flat.</title>
        <authorList>
            <person name="Yoo Y."/>
            <person name="Kim J.-J."/>
        </authorList>
    </citation>
    <scope>NUCLEOTIDE SEQUENCE</scope>
    <source>
        <strain evidence="5">YJ-S2-02</strain>
    </source>
</reference>
<feature type="domain" description="Bacterial surface antigen (D15)" evidence="4">
    <location>
        <begin position="124"/>
        <end position="367"/>
    </location>
</feature>
<sequence length="380" mass="40968">MPLTRFAPPFLLCLALFAAPALHAQERQLEDLEETEDAAQGIAEAGEKPRERIIIPVPIGDPQLGAGLALATALFYQPGKSTRPWTTGVGGFRTSNGSWGGGGVQSMSLARDRLRVQLIAAYTAMNLRYFGAEGDSSDEDEWADVKEKTTIVSAKARLRIDEHIFAGARLRYRSKHSSLRDTSEALEQLVEDAGGASVFDTRQKLVQLGPILTYDDTTEPFAPRSGTIANAEVHFALPALGSDLGYTQSKASWKHYRDMGADDVLAMRAKACLVSKSAPFFDICEVGLRGYPGGRFRDRASWSAEAEWRHRLTRRIGAVGFIGLGSTGGGLGDALGARMLPAIGGGLRYLLAESYGVNLRVDAGFGRDGHAVYVSLGESF</sequence>
<evidence type="ECO:0000256" key="2">
    <source>
        <dbReference type="ARBA" id="ARBA00023136"/>
    </source>
</evidence>
<dbReference type="Proteomes" id="UP000617634">
    <property type="component" value="Unassembled WGS sequence"/>
</dbReference>
<comment type="subcellular location">
    <subcellularLocation>
        <location evidence="1">Membrane</location>
    </subcellularLocation>
</comment>
<evidence type="ECO:0000256" key="3">
    <source>
        <dbReference type="SAM" id="SignalP"/>
    </source>
</evidence>